<evidence type="ECO:0000259" key="1">
    <source>
        <dbReference type="PROSITE" id="PS51794"/>
    </source>
</evidence>
<dbReference type="AlphaFoldDB" id="A0A0F9RAY8"/>
<dbReference type="Pfam" id="PF02457">
    <property type="entry name" value="DAC"/>
    <property type="match status" value="1"/>
</dbReference>
<reference evidence="2" key="1">
    <citation type="journal article" date="2015" name="Nature">
        <title>Complex archaea that bridge the gap between prokaryotes and eukaryotes.</title>
        <authorList>
            <person name="Spang A."/>
            <person name="Saw J.H."/>
            <person name="Jorgensen S.L."/>
            <person name="Zaremba-Niedzwiedzka K."/>
            <person name="Martijn J."/>
            <person name="Lind A.E."/>
            <person name="van Eijk R."/>
            <person name="Schleper C."/>
            <person name="Guy L."/>
            <person name="Ettema T.J."/>
        </authorList>
    </citation>
    <scope>NUCLEOTIDE SEQUENCE</scope>
</reference>
<name>A0A0F9RAY8_9ZZZZ</name>
<protein>
    <recommendedName>
        <fullName evidence="1">DAC domain-containing protein</fullName>
    </recommendedName>
</protein>
<comment type="caution">
    <text evidence="2">The sequence shown here is derived from an EMBL/GenBank/DDBJ whole genome shotgun (WGS) entry which is preliminary data.</text>
</comment>
<dbReference type="Gene3D" id="3.40.1700.10">
    <property type="entry name" value="DNA integrity scanning protein, DisA, N-terminal domain"/>
    <property type="match status" value="1"/>
</dbReference>
<sequence>MILVINFLLCLIILCLIVMSYNEGQFSTKDIPAIVLSEEVRTIALNRYHNLYQTNCIIPDDDFTKLLNDSLVLSQQEVEGRSISTKLFIQGYTDGNFVWPQGVQFIEIQSVPMKSLDIRVLKKYVEIAEDRNAYLVIKIINQGSYRFKLEGFLFFDNSLQTFIYNYNPYAKIPSIIPVQGSKSKIQDKFGCFYGSMFLSIDHGRIEVSFFNNKFFIIEKGVSMEHPDIRNASMQIINISSNFQKALESIVNERKNTDDEVNLYSLKLKVSTILVEIMLNTSNERHGSTLIFGFEGNPNDLNFFRPGTIKIKVPLGSEFIELTKRTGPSYFSYDTEVSSKKVETYKNAIISLSKTDGAMIFNKDLDLVSAGTILKGGDSSKLGLGGARRKSAEAFTSKTGTIGIVISQDGKITVLTNEGKKT</sequence>
<accession>A0A0F9RAY8</accession>
<dbReference type="InterPro" id="IPR036888">
    <property type="entry name" value="DNA_integrity_DisA_N_sf"/>
</dbReference>
<gene>
    <name evidence="2" type="ORF">LCGC14_0616440</name>
</gene>
<dbReference type="EMBL" id="LAZR01001036">
    <property type="protein sequence ID" value="KKN52064.1"/>
    <property type="molecule type" value="Genomic_DNA"/>
</dbReference>
<feature type="domain" description="DAC" evidence="1">
    <location>
        <begin position="243"/>
        <end position="421"/>
    </location>
</feature>
<dbReference type="InterPro" id="IPR003390">
    <property type="entry name" value="DNA_integrity_scan_DisA_N"/>
</dbReference>
<organism evidence="2">
    <name type="scientific">marine sediment metagenome</name>
    <dbReference type="NCBI Taxonomy" id="412755"/>
    <lineage>
        <taxon>unclassified sequences</taxon>
        <taxon>metagenomes</taxon>
        <taxon>ecological metagenomes</taxon>
    </lineage>
</organism>
<dbReference type="SUPFAM" id="SSF143597">
    <property type="entry name" value="YojJ-like"/>
    <property type="match status" value="1"/>
</dbReference>
<dbReference type="PROSITE" id="PS51794">
    <property type="entry name" value="DAC"/>
    <property type="match status" value="1"/>
</dbReference>
<proteinExistence type="predicted"/>
<evidence type="ECO:0000313" key="2">
    <source>
        <dbReference type="EMBL" id="KKN52064.1"/>
    </source>
</evidence>